<dbReference type="AlphaFoldDB" id="A0AAJ2KU97"/>
<organism evidence="2 3">
    <name type="scientific">Alkalihalophilus pseudofirmus</name>
    <name type="common">Bacillus pseudofirmus</name>
    <dbReference type="NCBI Taxonomy" id="79885"/>
    <lineage>
        <taxon>Bacteria</taxon>
        <taxon>Bacillati</taxon>
        <taxon>Bacillota</taxon>
        <taxon>Bacilli</taxon>
        <taxon>Bacillales</taxon>
        <taxon>Bacillaceae</taxon>
        <taxon>Alkalihalophilus</taxon>
    </lineage>
</organism>
<dbReference type="EMBL" id="JAWJAY010000001">
    <property type="protein sequence ID" value="MDV2884814.1"/>
    <property type="molecule type" value="Genomic_DNA"/>
</dbReference>
<keyword evidence="1" id="KW-0812">Transmembrane</keyword>
<dbReference type="Proteomes" id="UP001285636">
    <property type="component" value="Unassembled WGS sequence"/>
</dbReference>
<comment type="caution">
    <text evidence="2">The sequence shown here is derived from an EMBL/GenBank/DDBJ whole genome shotgun (WGS) entry which is preliminary data.</text>
</comment>
<evidence type="ECO:0000313" key="3">
    <source>
        <dbReference type="Proteomes" id="UP001285636"/>
    </source>
</evidence>
<dbReference type="RefSeq" id="WP_323466259.1">
    <property type="nucleotide sequence ID" value="NZ_CP144224.1"/>
</dbReference>
<accession>A0AAJ2KU97</accession>
<feature type="transmembrane region" description="Helical" evidence="1">
    <location>
        <begin position="6"/>
        <end position="24"/>
    </location>
</feature>
<protein>
    <submittedName>
        <fullName evidence="2">Uncharacterized protein</fullName>
    </submittedName>
</protein>
<keyword evidence="1" id="KW-1133">Transmembrane helix</keyword>
<evidence type="ECO:0000313" key="2">
    <source>
        <dbReference type="EMBL" id="MDV2884814.1"/>
    </source>
</evidence>
<gene>
    <name evidence="2" type="ORF">RYX45_06465</name>
</gene>
<evidence type="ECO:0000256" key="1">
    <source>
        <dbReference type="SAM" id="Phobius"/>
    </source>
</evidence>
<name>A0AAJ2KU97_ALKPS</name>
<feature type="transmembrane region" description="Helical" evidence="1">
    <location>
        <begin position="44"/>
        <end position="63"/>
    </location>
</feature>
<sequence length="68" mass="8058">MVNLLENVVQFTAIILFLCLIYYYRYFKKMKRERVLTGIENLIFRLTQSAFILCAASVVLLFLDRNFG</sequence>
<reference evidence="2" key="1">
    <citation type="submission" date="2023-10" db="EMBL/GenBank/DDBJ databases">
        <title>Screening of Alkalihalophilus pseudofirmusBZ-TG-HK211 and Its Alleviation of Salt Stress on Rapeseed Growth.</title>
        <authorList>
            <person name="Zhao B."/>
            <person name="Guo T."/>
        </authorList>
    </citation>
    <scope>NUCLEOTIDE SEQUENCE</scope>
    <source>
        <strain evidence="2">BZ-TG-HK211</strain>
    </source>
</reference>
<keyword evidence="1" id="KW-0472">Membrane</keyword>
<proteinExistence type="predicted"/>